<gene>
    <name evidence="3" type="ORF">ACFSNB_06355</name>
</gene>
<evidence type="ECO:0000313" key="4">
    <source>
        <dbReference type="Proteomes" id="UP001597296"/>
    </source>
</evidence>
<dbReference type="Proteomes" id="UP001597296">
    <property type="component" value="Unassembled WGS sequence"/>
</dbReference>
<reference evidence="4" key="1">
    <citation type="journal article" date="2019" name="Int. J. Syst. Evol. Microbiol.">
        <title>The Global Catalogue of Microorganisms (GCM) 10K type strain sequencing project: providing services to taxonomists for standard genome sequencing and annotation.</title>
        <authorList>
            <consortium name="The Broad Institute Genomics Platform"/>
            <consortium name="The Broad Institute Genome Sequencing Center for Infectious Disease"/>
            <person name="Wu L."/>
            <person name="Ma J."/>
        </authorList>
    </citation>
    <scope>NUCLEOTIDE SEQUENCE [LARGE SCALE GENOMIC DNA]</scope>
    <source>
        <strain evidence="4">KCTC 15012</strain>
    </source>
</reference>
<dbReference type="RefSeq" id="WP_377315196.1">
    <property type="nucleotide sequence ID" value="NZ_JBHUIY010000009.1"/>
</dbReference>
<organism evidence="3 4">
    <name type="scientific">Phaeospirillum tilakii</name>
    <dbReference type="NCBI Taxonomy" id="741673"/>
    <lineage>
        <taxon>Bacteria</taxon>
        <taxon>Pseudomonadati</taxon>
        <taxon>Pseudomonadota</taxon>
        <taxon>Alphaproteobacteria</taxon>
        <taxon>Rhodospirillales</taxon>
        <taxon>Rhodospirillaceae</taxon>
        <taxon>Phaeospirillum</taxon>
    </lineage>
</organism>
<keyword evidence="1" id="KW-0812">Transmembrane</keyword>
<dbReference type="InterPro" id="IPR021309">
    <property type="entry name" value="YgaP-like_TM"/>
</dbReference>
<feature type="transmembrane region" description="Helical" evidence="1">
    <location>
        <begin position="37"/>
        <end position="54"/>
    </location>
</feature>
<accession>A0ABW5C7X8</accession>
<feature type="domain" description="Inner membrane protein YgaP-like transmembrane" evidence="2">
    <location>
        <begin position="1"/>
        <end position="58"/>
    </location>
</feature>
<sequence length="59" mass="6199">MEQNVGGIDRVVRLIAGAALIGLSVAGVIGWWGWLGVVPILGALVGWCPVYRLLGIKTN</sequence>
<name>A0ABW5C7X8_9PROT</name>
<proteinExistence type="predicted"/>
<dbReference type="Pfam" id="PF11127">
    <property type="entry name" value="YgaP-like_TM"/>
    <property type="match status" value="1"/>
</dbReference>
<protein>
    <submittedName>
        <fullName evidence="3">DUF2892 domain-containing protein</fullName>
    </submittedName>
</protein>
<evidence type="ECO:0000313" key="3">
    <source>
        <dbReference type="EMBL" id="MFD2233420.1"/>
    </source>
</evidence>
<dbReference type="EMBL" id="JBHUIY010000009">
    <property type="protein sequence ID" value="MFD2233420.1"/>
    <property type="molecule type" value="Genomic_DNA"/>
</dbReference>
<keyword evidence="1" id="KW-0472">Membrane</keyword>
<comment type="caution">
    <text evidence="3">The sequence shown here is derived from an EMBL/GenBank/DDBJ whole genome shotgun (WGS) entry which is preliminary data.</text>
</comment>
<evidence type="ECO:0000259" key="2">
    <source>
        <dbReference type="Pfam" id="PF11127"/>
    </source>
</evidence>
<evidence type="ECO:0000256" key="1">
    <source>
        <dbReference type="SAM" id="Phobius"/>
    </source>
</evidence>
<keyword evidence="4" id="KW-1185">Reference proteome</keyword>
<keyword evidence="1" id="KW-1133">Transmembrane helix</keyword>
<feature type="transmembrane region" description="Helical" evidence="1">
    <location>
        <begin position="12"/>
        <end position="31"/>
    </location>
</feature>